<evidence type="ECO:0000313" key="2">
    <source>
        <dbReference type="EMBL" id="JAD17149.1"/>
    </source>
</evidence>
<keyword evidence="1" id="KW-0472">Membrane</keyword>
<reference evidence="2" key="2">
    <citation type="journal article" date="2015" name="Data Brief">
        <title>Shoot transcriptome of the giant reed, Arundo donax.</title>
        <authorList>
            <person name="Barrero R.A."/>
            <person name="Guerrero F.D."/>
            <person name="Moolhuijzen P."/>
            <person name="Goolsby J.A."/>
            <person name="Tidwell J."/>
            <person name="Bellgard S.E."/>
            <person name="Bellgard M.I."/>
        </authorList>
    </citation>
    <scope>NUCLEOTIDE SEQUENCE</scope>
    <source>
        <tissue evidence="2">Shoot tissue taken approximately 20 cm above the soil surface</tissue>
    </source>
</reference>
<keyword evidence="1" id="KW-0812">Transmembrane</keyword>
<protein>
    <submittedName>
        <fullName evidence="2">Uncharacterized protein</fullName>
    </submittedName>
</protein>
<dbReference type="AlphaFoldDB" id="A0A0A8XT83"/>
<name>A0A0A8XT83_ARUDO</name>
<sequence>MTKIKYKKQYQLYICHIISFLPLCIPFRLQWIYC</sequence>
<reference evidence="2" key="1">
    <citation type="submission" date="2014-09" db="EMBL/GenBank/DDBJ databases">
        <authorList>
            <person name="Magalhaes I.L.F."/>
            <person name="Oliveira U."/>
            <person name="Santos F.R."/>
            <person name="Vidigal T.H.D.A."/>
            <person name="Brescovit A.D."/>
            <person name="Santos A.J."/>
        </authorList>
    </citation>
    <scope>NUCLEOTIDE SEQUENCE</scope>
    <source>
        <tissue evidence="2">Shoot tissue taken approximately 20 cm above the soil surface</tissue>
    </source>
</reference>
<proteinExistence type="predicted"/>
<keyword evidence="1" id="KW-1133">Transmembrane helix</keyword>
<accession>A0A0A8XT83</accession>
<dbReference type="EMBL" id="GBRH01280746">
    <property type="protein sequence ID" value="JAD17149.1"/>
    <property type="molecule type" value="Transcribed_RNA"/>
</dbReference>
<organism evidence="2">
    <name type="scientific">Arundo donax</name>
    <name type="common">Giant reed</name>
    <name type="synonym">Donax arundinaceus</name>
    <dbReference type="NCBI Taxonomy" id="35708"/>
    <lineage>
        <taxon>Eukaryota</taxon>
        <taxon>Viridiplantae</taxon>
        <taxon>Streptophyta</taxon>
        <taxon>Embryophyta</taxon>
        <taxon>Tracheophyta</taxon>
        <taxon>Spermatophyta</taxon>
        <taxon>Magnoliopsida</taxon>
        <taxon>Liliopsida</taxon>
        <taxon>Poales</taxon>
        <taxon>Poaceae</taxon>
        <taxon>PACMAD clade</taxon>
        <taxon>Arundinoideae</taxon>
        <taxon>Arundineae</taxon>
        <taxon>Arundo</taxon>
    </lineage>
</organism>
<feature type="transmembrane region" description="Helical" evidence="1">
    <location>
        <begin position="12"/>
        <end position="33"/>
    </location>
</feature>
<evidence type="ECO:0000256" key="1">
    <source>
        <dbReference type="SAM" id="Phobius"/>
    </source>
</evidence>